<evidence type="ECO:0000313" key="7">
    <source>
        <dbReference type="Proteomes" id="UP000006352"/>
    </source>
</evidence>
<dbReference type="Pfam" id="PF01764">
    <property type="entry name" value="Lipase_3"/>
    <property type="match status" value="1"/>
</dbReference>
<dbReference type="GO" id="GO:0006629">
    <property type="term" value="P:lipid metabolic process"/>
    <property type="evidence" value="ECO:0007669"/>
    <property type="project" value="InterPro"/>
</dbReference>
<dbReference type="SUPFAM" id="SSF53474">
    <property type="entry name" value="alpha/beta-Hydrolases"/>
    <property type="match status" value="1"/>
</dbReference>
<accession>J4H3M8</accession>
<dbReference type="PANTHER" id="PTHR45856:SF25">
    <property type="entry name" value="FUNGAL LIPASE-LIKE DOMAIN-CONTAINING PROTEIN"/>
    <property type="match status" value="1"/>
</dbReference>
<gene>
    <name evidence="6" type="ORF">FIBRA_05653</name>
</gene>
<comment type="catalytic activity">
    <reaction evidence="4">
        <text>a monoacylglycerol + H2O = glycerol + a fatty acid + H(+)</text>
        <dbReference type="Rhea" id="RHEA:15245"/>
        <dbReference type="ChEBI" id="CHEBI:15377"/>
        <dbReference type="ChEBI" id="CHEBI:15378"/>
        <dbReference type="ChEBI" id="CHEBI:17408"/>
        <dbReference type="ChEBI" id="CHEBI:17754"/>
        <dbReference type="ChEBI" id="CHEBI:28868"/>
    </reaction>
</comment>
<name>J4H3M8_9APHY</name>
<feature type="domain" description="Fungal lipase-type" evidence="5">
    <location>
        <begin position="155"/>
        <end position="296"/>
    </location>
</feature>
<organism evidence="6 7">
    <name type="scientific">Fibroporia radiculosa</name>
    <dbReference type="NCBI Taxonomy" id="599839"/>
    <lineage>
        <taxon>Eukaryota</taxon>
        <taxon>Fungi</taxon>
        <taxon>Dikarya</taxon>
        <taxon>Basidiomycota</taxon>
        <taxon>Agaricomycotina</taxon>
        <taxon>Agaricomycetes</taxon>
        <taxon>Polyporales</taxon>
        <taxon>Fibroporiaceae</taxon>
        <taxon>Fibroporia</taxon>
    </lineage>
</organism>
<dbReference type="RefSeq" id="XP_012182802.1">
    <property type="nucleotide sequence ID" value="XM_012327412.1"/>
</dbReference>
<dbReference type="InterPro" id="IPR002921">
    <property type="entry name" value="Fungal_lipase-type"/>
</dbReference>
<dbReference type="Proteomes" id="UP000006352">
    <property type="component" value="Unassembled WGS sequence"/>
</dbReference>
<evidence type="ECO:0000256" key="4">
    <source>
        <dbReference type="ARBA" id="ARBA00048461"/>
    </source>
</evidence>
<evidence type="ECO:0000259" key="5">
    <source>
        <dbReference type="Pfam" id="PF01764"/>
    </source>
</evidence>
<protein>
    <recommendedName>
        <fullName evidence="5">Fungal lipase-type domain-containing protein</fullName>
    </recommendedName>
</protein>
<proteinExistence type="inferred from homology"/>
<dbReference type="Gene3D" id="3.40.50.1820">
    <property type="entry name" value="alpha/beta hydrolase"/>
    <property type="match status" value="1"/>
</dbReference>
<dbReference type="PANTHER" id="PTHR45856">
    <property type="entry name" value="ALPHA/BETA-HYDROLASES SUPERFAMILY PROTEIN"/>
    <property type="match status" value="1"/>
</dbReference>
<dbReference type="GeneID" id="24098430"/>
<reference evidence="6 7" key="1">
    <citation type="journal article" date="2012" name="Appl. Environ. Microbiol.">
        <title>Short-read sequencing for genomic analysis of the brown rot fungus Fibroporia radiculosa.</title>
        <authorList>
            <person name="Tang J.D."/>
            <person name="Perkins A.D."/>
            <person name="Sonstegard T.S."/>
            <person name="Schroeder S.G."/>
            <person name="Burgess S.C."/>
            <person name="Diehl S.V."/>
        </authorList>
    </citation>
    <scope>NUCLEOTIDE SEQUENCE [LARGE SCALE GENOMIC DNA]</scope>
    <source>
        <strain evidence="6 7">TFFH 294</strain>
    </source>
</reference>
<dbReference type="HOGENOM" id="CLU_032957_9_1_1"/>
<dbReference type="InParanoid" id="J4H3M8"/>
<dbReference type="AlphaFoldDB" id="J4H3M8"/>
<keyword evidence="7" id="KW-1185">Reference proteome</keyword>
<dbReference type="CDD" id="cd00519">
    <property type="entry name" value="Lipase_3"/>
    <property type="match status" value="1"/>
</dbReference>
<sequence length="363" mass="38613">MRVPPHAISSEGGPVKAVIPVRSPSTVSQVPTSPLSGPPAMYASVIVLVSAFWSVATVKAAPSSMNPSIFARDDDISTILNPASVLTLTAPIISDFAPYTEFARAAYCASDIITGWQCGEACDAIPGFEPTLTGGDGDDIQLYFVGYWPSENAVVVAHQGTDPTELLSDLTDVDIITENLNSTLFPGVSSDVWVHSGFANEQAKTADIILQETQYLIQTQGADTVILVGHSLGAAIAELDAMFMTLNLPSNIAIKARTYGTPRVGNPAWADLFDEMVPNFTRMNNEKDPIPIVPGRFLGFEHPETEVHIVSEADNNVVACPGNDDATDAQCTIMTVPNVLDGDILDHLGPYPGGIYIGTIYCT</sequence>
<comment type="similarity">
    <text evidence="2">Belongs to the AB hydrolase superfamily. Lipase family. Class 3 subfamily.</text>
</comment>
<dbReference type="InterPro" id="IPR029058">
    <property type="entry name" value="AB_hydrolase_fold"/>
</dbReference>
<dbReference type="EMBL" id="HE797116">
    <property type="protein sequence ID" value="CCM03519.1"/>
    <property type="molecule type" value="Genomic_DNA"/>
</dbReference>
<dbReference type="OrthoDB" id="426718at2759"/>
<dbReference type="InterPro" id="IPR051218">
    <property type="entry name" value="Sec_MonoDiacylglyc_Lipase"/>
</dbReference>
<keyword evidence="1" id="KW-1015">Disulfide bond</keyword>
<comment type="catalytic activity">
    <reaction evidence="3">
        <text>a diacylglycerol + H2O = a monoacylglycerol + a fatty acid + H(+)</text>
        <dbReference type="Rhea" id="RHEA:32731"/>
        <dbReference type="ChEBI" id="CHEBI:15377"/>
        <dbReference type="ChEBI" id="CHEBI:15378"/>
        <dbReference type="ChEBI" id="CHEBI:17408"/>
        <dbReference type="ChEBI" id="CHEBI:18035"/>
        <dbReference type="ChEBI" id="CHEBI:28868"/>
    </reaction>
</comment>
<dbReference type="STRING" id="599839.J4H3M8"/>
<evidence type="ECO:0000313" key="6">
    <source>
        <dbReference type="EMBL" id="CCM03519.1"/>
    </source>
</evidence>
<evidence type="ECO:0000256" key="2">
    <source>
        <dbReference type="ARBA" id="ARBA00043996"/>
    </source>
</evidence>
<evidence type="ECO:0000256" key="1">
    <source>
        <dbReference type="ARBA" id="ARBA00023157"/>
    </source>
</evidence>
<evidence type="ECO:0000256" key="3">
    <source>
        <dbReference type="ARBA" id="ARBA00047591"/>
    </source>
</evidence>